<dbReference type="Proteomes" id="UP000637239">
    <property type="component" value="Chromosome 2"/>
</dbReference>
<dbReference type="EMBL" id="AP024417">
    <property type="protein sequence ID" value="BCR85212.1"/>
    <property type="molecule type" value="Genomic_DNA"/>
</dbReference>
<dbReference type="AlphaFoldDB" id="A0A7R7VI97"/>
<sequence>MNKTTPDIITLRTIAEIEAATEELSLTGKYDKTVRVKKHFIVKYGHSVLLFETESIKFLTTNSNVPVPKVHAAFVDEQTSQTFIIMECIPGDNMKKLLPSLNLRSLPLRRK</sequence>
<evidence type="ECO:0000313" key="2">
    <source>
        <dbReference type="Proteomes" id="UP000637239"/>
    </source>
</evidence>
<gene>
    <name evidence="1" type="ORF">ACHE_20670A</name>
</gene>
<organism evidence="1 2">
    <name type="scientific">Aspergillus chevalieri</name>
    <name type="common">Eurotium chevalieri</name>
    <dbReference type="NCBI Taxonomy" id="182096"/>
    <lineage>
        <taxon>Eukaryota</taxon>
        <taxon>Fungi</taxon>
        <taxon>Dikarya</taxon>
        <taxon>Ascomycota</taxon>
        <taxon>Pezizomycotina</taxon>
        <taxon>Eurotiomycetes</taxon>
        <taxon>Eurotiomycetidae</taxon>
        <taxon>Eurotiales</taxon>
        <taxon>Aspergillaceae</taxon>
        <taxon>Aspergillus</taxon>
        <taxon>Aspergillus subgen. Aspergillus</taxon>
    </lineage>
</organism>
<reference evidence="1" key="2">
    <citation type="submission" date="2021-02" db="EMBL/GenBank/DDBJ databases">
        <title>Aspergillus chevalieri M1 genome sequence.</title>
        <authorList>
            <person name="Kadooka C."/>
            <person name="Mori K."/>
            <person name="Futagami T."/>
        </authorList>
    </citation>
    <scope>NUCLEOTIDE SEQUENCE</scope>
    <source>
        <strain evidence="1">M1</strain>
    </source>
</reference>
<dbReference type="SUPFAM" id="SSF56112">
    <property type="entry name" value="Protein kinase-like (PK-like)"/>
    <property type="match status" value="1"/>
</dbReference>
<protein>
    <recommendedName>
        <fullName evidence="3">Aminoglycoside phosphotransferase domain-containing protein</fullName>
    </recommendedName>
</protein>
<dbReference type="KEGG" id="ache:ACHE_20670A"/>
<dbReference type="RefSeq" id="XP_043133734.1">
    <property type="nucleotide sequence ID" value="XM_043284999.1"/>
</dbReference>
<evidence type="ECO:0000313" key="1">
    <source>
        <dbReference type="EMBL" id="BCR85212.1"/>
    </source>
</evidence>
<proteinExistence type="predicted"/>
<accession>A0A7R7VI97</accession>
<dbReference type="InterPro" id="IPR011009">
    <property type="entry name" value="Kinase-like_dom_sf"/>
</dbReference>
<name>A0A7R7VI97_ASPCH</name>
<evidence type="ECO:0008006" key="3">
    <source>
        <dbReference type="Google" id="ProtNLM"/>
    </source>
</evidence>
<keyword evidence="2" id="KW-1185">Reference proteome</keyword>
<reference evidence="1" key="1">
    <citation type="submission" date="2021-01" db="EMBL/GenBank/DDBJ databases">
        <authorList>
            <consortium name="Aspergillus chevalieri M1 genome sequencing consortium"/>
            <person name="Kazuki M."/>
            <person name="Futagami T."/>
        </authorList>
    </citation>
    <scope>NUCLEOTIDE SEQUENCE</scope>
    <source>
        <strain evidence="1">M1</strain>
    </source>
</reference>
<dbReference type="GeneID" id="66979571"/>